<evidence type="ECO:0000256" key="2">
    <source>
        <dbReference type="SAM" id="MobiDB-lite"/>
    </source>
</evidence>
<evidence type="ECO:0000259" key="3">
    <source>
        <dbReference type="Pfam" id="PF16064"/>
    </source>
</evidence>
<sequence>MTNDVNRFTSAKNIPHRKERGKKKLVKRQEKKNHLQEKERQQMVGSKYIGKLAAKKRKDLLRRCALKRPDYMEFEDEKAEAEAGPGKIENNESLELFCSVDHDYLLEAPAEPEYTLNPAQGTQPKDQVIELTRRVRALEEKLEANNKILEANTRELAESTRQVSKLTALLQLFLKGKTKDVAVDVSFPILNEEGLAALELNISPTTKKAYIQTITDILKYRTLPKSLKNVLAEEILCDFNIDGVNGKKSLKTFPKFFSVLIHSISMLENQGLPEKALAHALSCAKNNANKKKKKQINKDVHVKSRLRN</sequence>
<feature type="compositionally biased region" description="Basic and acidic residues" evidence="2">
    <location>
        <begin position="32"/>
        <end position="41"/>
    </location>
</feature>
<evidence type="ECO:0000313" key="5">
    <source>
        <dbReference type="RefSeq" id="XP_070139808.1"/>
    </source>
</evidence>
<feature type="compositionally biased region" description="Polar residues" evidence="2">
    <location>
        <begin position="1"/>
        <end position="12"/>
    </location>
</feature>
<dbReference type="GeneID" id="108071384"/>
<dbReference type="InterPro" id="IPR032071">
    <property type="entry name" value="DUF4806"/>
</dbReference>
<evidence type="ECO:0000256" key="1">
    <source>
        <dbReference type="SAM" id="Coils"/>
    </source>
</evidence>
<keyword evidence="4" id="KW-1185">Reference proteome</keyword>
<dbReference type="Pfam" id="PF16064">
    <property type="entry name" value="DUF4806"/>
    <property type="match status" value="1"/>
</dbReference>
<evidence type="ECO:0000313" key="4">
    <source>
        <dbReference type="Proteomes" id="UP001652661"/>
    </source>
</evidence>
<protein>
    <submittedName>
        <fullName evidence="5">Uncharacterized protein isoform X1</fullName>
    </submittedName>
</protein>
<accession>A0ABM4GAQ4</accession>
<keyword evidence="1" id="KW-0175">Coiled coil</keyword>
<reference evidence="5" key="2">
    <citation type="submission" date="2025-08" db="UniProtKB">
        <authorList>
            <consortium name="RefSeq"/>
        </authorList>
    </citation>
    <scope>IDENTIFICATION</scope>
    <source>
        <strain evidence="5">14028-0561.14</strain>
        <tissue evidence="5">Whole fly</tissue>
    </source>
</reference>
<feature type="region of interest" description="Disordered" evidence="2">
    <location>
        <begin position="1"/>
        <end position="41"/>
    </location>
</feature>
<dbReference type="RefSeq" id="XP_070139808.1">
    <property type="nucleotide sequence ID" value="XM_070283707.1"/>
</dbReference>
<gene>
    <name evidence="5" type="primary">LOC108071384</name>
</gene>
<feature type="coiled-coil region" evidence="1">
    <location>
        <begin position="128"/>
        <end position="159"/>
    </location>
</feature>
<organism evidence="4 5">
    <name type="scientific">Drosophila kikkawai</name>
    <name type="common">Fruit fly</name>
    <dbReference type="NCBI Taxonomy" id="30033"/>
    <lineage>
        <taxon>Eukaryota</taxon>
        <taxon>Metazoa</taxon>
        <taxon>Ecdysozoa</taxon>
        <taxon>Arthropoda</taxon>
        <taxon>Hexapoda</taxon>
        <taxon>Insecta</taxon>
        <taxon>Pterygota</taxon>
        <taxon>Neoptera</taxon>
        <taxon>Endopterygota</taxon>
        <taxon>Diptera</taxon>
        <taxon>Brachycera</taxon>
        <taxon>Muscomorpha</taxon>
        <taxon>Ephydroidea</taxon>
        <taxon>Drosophilidae</taxon>
        <taxon>Drosophila</taxon>
        <taxon>Sophophora</taxon>
    </lineage>
</organism>
<name>A0ABM4GAQ4_DROKI</name>
<proteinExistence type="predicted"/>
<dbReference type="Proteomes" id="UP001652661">
    <property type="component" value="Chromosome 2L"/>
</dbReference>
<feature type="domain" description="DUF4806" evidence="3">
    <location>
        <begin position="185"/>
        <end position="261"/>
    </location>
</feature>
<feature type="compositionally biased region" description="Basic residues" evidence="2">
    <location>
        <begin position="14"/>
        <end position="31"/>
    </location>
</feature>
<reference evidence="4" key="1">
    <citation type="submission" date="2025-05" db="UniProtKB">
        <authorList>
            <consortium name="RefSeq"/>
        </authorList>
    </citation>
    <scope>NUCLEOTIDE SEQUENCE [LARGE SCALE GENOMIC DNA]</scope>
    <source>
        <strain evidence="4">14028-0561.14</strain>
    </source>
</reference>